<dbReference type="Proteomes" id="UP000199477">
    <property type="component" value="Unassembled WGS sequence"/>
</dbReference>
<dbReference type="Gene3D" id="3.40.630.10">
    <property type="entry name" value="Zn peptidases"/>
    <property type="match status" value="1"/>
</dbReference>
<evidence type="ECO:0000256" key="4">
    <source>
        <dbReference type="ARBA" id="ARBA00022438"/>
    </source>
</evidence>
<organism evidence="10 11">
    <name type="scientific">Dyella marensis</name>
    <dbReference type="NCBI Taxonomy" id="500610"/>
    <lineage>
        <taxon>Bacteria</taxon>
        <taxon>Pseudomonadati</taxon>
        <taxon>Pseudomonadota</taxon>
        <taxon>Gammaproteobacteria</taxon>
        <taxon>Lysobacterales</taxon>
        <taxon>Rhodanobacteraceae</taxon>
        <taxon>Dyella</taxon>
    </lineage>
</organism>
<feature type="domain" description="Cytosol aminopeptidase" evidence="9">
    <location>
        <begin position="346"/>
        <end position="353"/>
    </location>
</feature>
<dbReference type="NCBIfam" id="NF002074">
    <property type="entry name" value="PRK00913.1-4"/>
    <property type="match status" value="1"/>
</dbReference>
<dbReference type="InterPro" id="IPR011356">
    <property type="entry name" value="Leucine_aapep/pepB"/>
</dbReference>
<evidence type="ECO:0000313" key="10">
    <source>
        <dbReference type="EMBL" id="SFF41126.1"/>
    </source>
</evidence>
<dbReference type="SUPFAM" id="SSF52949">
    <property type="entry name" value="Macro domain-like"/>
    <property type="match status" value="1"/>
</dbReference>
<evidence type="ECO:0000256" key="6">
    <source>
        <dbReference type="ARBA" id="ARBA00022801"/>
    </source>
</evidence>
<feature type="binding site" evidence="8">
    <location>
        <position position="266"/>
    </location>
    <ligand>
        <name>Mn(2+)</name>
        <dbReference type="ChEBI" id="CHEBI:29035"/>
        <label>2</label>
    </ligand>
</feature>
<evidence type="ECO:0000256" key="5">
    <source>
        <dbReference type="ARBA" id="ARBA00022670"/>
    </source>
</evidence>
<comment type="similarity">
    <text evidence="3 8">Belongs to the peptidase M17 family.</text>
</comment>
<dbReference type="GO" id="GO:0005737">
    <property type="term" value="C:cytoplasm"/>
    <property type="evidence" value="ECO:0007669"/>
    <property type="project" value="UniProtKB-SubCell"/>
</dbReference>
<dbReference type="PANTHER" id="PTHR11963">
    <property type="entry name" value="LEUCINE AMINOPEPTIDASE-RELATED"/>
    <property type="match status" value="1"/>
</dbReference>
<dbReference type="Gene3D" id="3.40.220.10">
    <property type="entry name" value="Leucine Aminopeptidase, subunit E, domain 1"/>
    <property type="match status" value="1"/>
</dbReference>
<keyword evidence="8" id="KW-0963">Cytoplasm</keyword>
<comment type="catalytic activity">
    <reaction evidence="2 8">
        <text>Release of an N-terminal amino acid, preferentially leucine, but not glutamic or aspartic acids.</text>
        <dbReference type="EC" id="3.4.11.10"/>
    </reaction>
</comment>
<dbReference type="GO" id="GO:0070006">
    <property type="term" value="F:metalloaminopeptidase activity"/>
    <property type="evidence" value="ECO:0007669"/>
    <property type="project" value="InterPro"/>
</dbReference>
<gene>
    <name evidence="8" type="primary">pepA</name>
    <name evidence="10" type="ORF">SAMN02799615_03471</name>
</gene>
<dbReference type="EMBL" id="FONH01000016">
    <property type="protein sequence ID" value="SFF41126.1"/>
    <property type="molecule type" value="Genomic_DNA"/>
</dbReference>
<feature type="binding site" evidence="8">
    <location>
        <position position="289"/>
    </location>
    <ligand>
        <name>Mn(2+)</name>
        <dbReference type="ChEBI" id="CHEBI:29035"/>
        <label>2</label>
    </ligand>
</feature>
<keyword evidence="7 8" id="KW-0464">Manganese</keyword>
<comment type="subcellular location">
    <subcellularLocation>
        <location evidence="8">Cytoplasm</location>
    </subcellularLocation>
</comment>
<dbReference type="EC" id="3.4.11.1" evidence="8"/>
<dbReference type="PANTHER" id="PTHR11963:SF23">
    <property type="entry name" value="CYTOSOL AMINOPEPTIDASE"/>
    <property type="match status" value="1"/>
</dbReference>
<name>A0A1I2IJV9_9GAMM</name>
<dbReference type="Pfam" id="PF02789">
    <property type="entry name" value="Peptidase_M17_N"/>
    <property type="match status" value="1"/>
</dbReference>
<accession>A0A1I2IJV9</accession>
<dbReference type="InterPro" id="IPR000819">
    <property type="entry name" value="Peptidase_M17_C"/>
</dbReference>
<dbReference type="CDD" id="cd00433">
    <property type="entry name" value="Peptidase_M17"/>
    <property type="match status" value="1"/>
</dbReference>
<feature type="binding site" evidence="8">
    <location>
        <position position="350"/>
    </location>
    <ligand>
        <name>Mn(2+)</name>
        <dbReference type="ChEBI" id="CHEBI:29035"/>
        <label>1</label>
    </ligand>
</feature>
<evidence type="ECO:0000256" key="2">
    <source>
        <dbReference type="ARBA" id="ARBA00000967"/>
    </source>
</evidence>
<dbReference type="Pfam" id="PF00883">
    <property type="entry name" value="Peptidase_M17"/>
    <property type="match status" value="1"/>
</dbReference>
<dbReference type="GO" id="GO:0030145">
    <property type="term" value="F:manganese ion binding"/>
    <property type="evidence" value="ECO:0007669"/>
    <property type="project" value="UniProtKB-UniRule"/>
</dbReference>
<dbReference type="RefSeq" id="WP_026635620.1">
    <property type="nucleotide sequence ID" value="NZ_FONH01000016.1"/>
</dbReference>
<comment type="cofactor">
    <cofactor evidence="8">
        <name>Mn(2+)</name>
        <dbReference type="ChEBI" id="CHEBI:29035"/>
    </cofactor>
    <text evidence="8">Binds 2 manganese ions per subunit.</text>
</comment>
<dbReference type="EC" id="3.4.11.10" evidence="8"/>
<evidence type="ECO:0000256" key="8">
    <source>
        <dbReference type="HAMAP-Rule" id="MF_00181"/>
    </source>
</evidence>
<dbReference type="PROSITE" id="PS00631">
    <property type="entry name" value="CYTOSOL_AP"/>
    <property type="match status" value="1"/>
</dbReference>
<feature type="binding site" evidence="8">
    <location>
        <position position="271"/>
    </location>
    <ligand>
        <name>Mn(2+)</name>
        <dbReference type="ChEBI" id="CHEBI:29035"/>
        <label>2</label>
    </ligand>
</feature>
<evidence type="ECO:0000256" key="1">
    <source>
        <dbReference type="ARBA" id="ARBA00000135"/>
    </source>
</evidence>
<keyword evidence="6 8" id="KW-0378">Hydrolase</keyword>
<feature type="binding site" evidence="8">
    <location>
        <position position="348"/>
    </location>
    <ligand>
        <name>Mn(2+)</name>
        <dbReference type="ChEBI" id="CHEBI:29035"/>
        <label>1</label>
    </ligand>
</feature>
<dbReference type="InterPro" id="IPR043472">
    <property type="entry name" value="Macro_dom-like"/>
</dbReference>
<dbReference type="GO" id="GO:0006508">
    <property type="term" value="P:proteolysis"/>
    <property type="evidence" value="ECO:0007669"/>
    <property type="project" value="UniProtKB-KW"/>
</dbReference>
<evidence type="ECO:0000259" key="9">
    <source>
        <dbReference type="PROSITE" id="PS00631"/>
    </source>
</evidence>
<feature type="binding site" evidence="8">
    <location>
        <position position="350"/>
    </location>
    <ligand>
        <name>Mn(2+)</name>
        <dbReference type="ChEBI" id="CHEBI:29035"/>
        <label>2</label>
    </ligand>
</feature>
<keyword evidence="11" id="KW-1185">Reference proteome</keyword>
<dbReference type="InterPro" id="IPR023042">
    <property type="entry name" value="Peptidase_M17_leu_NH2_pept"/>
</dbReference>
<dbReference type="NCBIfam" id="NF002073">
    <property type="entry name" value="PRK00913.1-2"/>
    <property type="match status" value="1"/>
</dbReference>
<dbReference type="HAMAP" id="MF_00181">
    <property type="entry name" value="Cytosol_peptidase_M17"/>
    <property type="match status" value="1"/>
</dbReference>
<dbReference type="AlphaFoldDB" id="A0A1I2IJV9"/>
<proteinExistence type="inferred from homology"/>
<feature type="active site" evidence="8">
    <location>
        <position position="352"/>
    </location>
</feature>
<dbReference type="STRING" id="500610.SAMN02799615_03471"/>
<protein>
    <recommendedName>
        <fullName evidence="8">Probable cytosol aminopeptidase</fullName>
        <ecNumber evidence="8">3.4.11.1</ecNumber>
    </recommendedName>
    <alternativeName>
        <fullName evidence="8">Leucine aminopeptidase</fullName>
        <shortName evidence="8">LAP</shortName>
        <ecNumber evidence="8">3.4.11.10</ecNumber>
    </alternativeName>
    <alternativeName>
        <fullName evidence="8">Leucyl aminopeptidase</fullName>
    </alternativeName>
</protein>
<dbReference type="SUPFAM" id="SSF53187">
    <property type="entry name" value="Zn-dependent exopeptidases"/>
    <property type="match status" value="1"/>
</dbReference>
<feature type="binding site" evidence="8">
    <location>
        <position position="271"/>
    </location>
    <ligand>
        <name>Mn(2+)</name>
        <dbReference type="ChEBI" id="CHEBI:29035"/>
        <label>1</label>
    </ligand>
</feature>
<comment type="catalytic activity">
    <reaction evidence="1 8">
        <text>Release of an N-terminal amino acid, Xaa-|-Yaa-, in which Xaa is preferably Leu, but may be other amino acids including Pro although not Arg or Lys, and Yaa may be Pro. Amino acid amides and methyl esters are also readily hydrolyzed, but rates on arylamides are exceedingly low.</text>
        <dbReference type="EC" id="3.4.11.1"/>
    </reaction>
</comment>
<reference evidence="11" key="1">
    <citation type="submission" date="2016-10" db="EMBL/GenBank/DDBJ databases">
        <authorList>
            <person name="Varghese N."/>
            <person name="Submissions S."/>
        </authorList>
    </citation>
    <scope>NUCLEOTIDE SEQUENCE [LARGE SCALE GENOMIC DNA]</scope>
    <source>
        <strain evidence="11">UNC178MFTsu3.1</strain>
    </source>
</reference>
<keyword evidence="8" id="KW-0479">Metal-binding</keyword>
<dbReference type="InterPro" id="IPR008283">
    <property type="entry name" value="Peptidase_M17_N"/>
</dbReference>
<evidence type="ECO:0000256" key="7">
    <source>
        <dbReference type="ARBA" id="ARBA00023211"/>
    </source>
</evidence>
<evidence type="ECO:0000256" key="3">
    <source>
        <dbReference type="ARBA" id="ARBA00009528"/>
    </source>
</evidence>
<keyword evidence="5 8" id="KW-0645">Protease</keyword>
<evidence type="ECO:0000313" key="11">
    <source>
        <dbReference type="Proteomes" id="UP000199477"/>
    </source>
</evidence>
<feature type="active site" evidence="8">
    <location>
        <position position="278"/>
    </location>
</feature>
<sequence>MTLQFSLGPVAPETVDTPCVVVGVYENGVFSSAAARVDTAAQGAIKRQVESGDISGKAGSINLLFAPEGVTARRVLVVGLGSQKSFDGARFQKICLEATRALGRLPIDAAVSCLTEVEVPGRDAAWRVRTAALAADHAAYRYTATFKPREKSAQPELGALAFAGGDDGQAGLDQAAAIAEGVRFARELANLPPNICNPAYIAGQAQAFAAAHDQVECRVLDHEEMERLSFGSLLAVGRGSANKPKLVVLEYKGGTEGDKPYAFVGKGITFDTGGISLKPGAGMEEMKYDMGGAAGVLGAFVATVKMGLPVNLACVVPAVENMPDGDAYRPSDVLTSLSGLTIEVLNTDAEGRLILCDALTYTAQTFQPKVLIDAATLTGACVVALGKHASGLMSKHDDLAAELLAAGEASLDRAWRLPLWDDYQVQLDSGFADVANIGGKNAGAITAGCFLARFTEGQRWAHLDIAGTAWDEGRKGMATGRPVPLLAQWLIDRASGAGA</sequence>
<comment type="function">
    <text evidence="8">Presumably involved in the processing and regular turnover of intracellular proteins. Catalyzes the removal of unsubstituted N-terminal amino acids from various peptides.</text>
</comment>
<keyword evidence="4 8" id="KW-0031">Aminopeptidase</keyword>
<dbReference type="PRINTS" id="PR00481">
    <property type="entry name" value="LAMNOPPTDASE"/>
</dbReference>